<proteinExistence type="predicted"/>
<gene>
    <name evidence="1" type="ORF">SBA1_880011</name>
</gene>
<name>A0A2U3L9V3_9BACT</name>
<organism evidence="1 2">
    <name type="scientific">Candidatus Sulfotelmatobacter kueseliae</name>
    <dbReference type="NCBI Taxonomy" id="2042962"/>
    <lineage>
        <taxon>Bacteria</taxon>
        <taxon>Pseudomonadati</taxon>
        <taxon>Acidobacteriota</taxon>
        <taxon>Terriglobia</taxon>
        <taxon>Terriglobales</taxon>
        <taxon>Candidatus Korobacteraceae</taxon>
        <taxon>Candidatus Sulfotelmatobacter</taxon>
    </lineage>
</organism>
<dbReference type="Proteomes" id="UP000238701">
    <property type="component" value="Unassembled WGS sequence"/>
</dbReference>
<evidence type="ECO:0000313" key="2">
    <source>
        <dbReference type="Proteomes" id="UP000238701"/>
    </source>
</evidence>
<accession>A0A2U3L9V3</accession>
<evidence type="ECO:0000313" key="1">
    <source>
        <dbReference type="EMBL" id="SPF48725.1"/>
    </source>
</evidence>
<protein>
    <submittedName>
        <fullName evidence="1">Uncharacterized protein</fullName>
    </submittedName>
</protein>
<reference evidence="2" key="1">
    <citation type="submission" date="2018-02" db="EMBL/GenBank/DDBJ databases">
        <authorList>
            <person name="Hausmann B."/>
        </authorList>
    </citation>
    <scope>NUCLEOTIDE SEQUENCE [LARGE SCALE GENOMIC DNA]</scope>
    <source>
        <strain evidence="2">Peat soil MAG SbA1</strain>
    </source>
</reference>
<sequence length="107" mass="11854">MEVRSGFVLNLPSQVGPGQPGVLPRVSRVVVPRTRFLGPRNLLFPGNFRPAPLPTARPQESPLWHSRSTAWDWFPVALCSPVRQTLTQGEAQNVCVPATAPFLLWKT</sequence>
<dbReference type="EMBL" id="OMOD01000186">
    <property type="protein sequence ID" value="SPF48725.1"/>
    <property type="molecule type" value="Genomic_DNA"/>
</dbReference>
<dbReference type="AlphaFoldDB" id="A0A2U3L9V3"/>